<feature type="transmembrane region" description="Helical" evidence="7">
    <location>
        <begin position="60"/>
        <end position="82"/>
    </location>
</feature>
<gene>
    <name evidence="8" type="primary">wzx</name>
</gene>
<feature type="transmembrane region" description="Helical" evidence="7">
    <location>
        <begin position="123"/>
        <end position="145"/>
    </location>
</feature>
<evidence type="ECO:0000256" key="7">
    <source>
        <dbReference type="SAM" id="Phobius"/>
    </source>
</evidence>
<feature type="transmembrane region" description="Helical" evidence="7">
    <location>
        <begin position="94"/>
        <end position="117"/>
    </location>
</feature>
<evidence type="ECO:0000256" key="1">
    <source>
        <dbReference type="ARBA" id="ARBA00004651"/>
    </source>
</evidence>
<keyword evidence="3 7" id="KW-0812">Transmembrane</keyword>
<feature type="transmembrane region" description="Helical" evidence="7">
    <location>
        <begin position="308"/>
        <end position="327"/>
    </location>
</feature>
<comment type="subcellular location">
    <subcellularLocation>
        <location evidence="1">Cell membrane</location>
        <topology evidence="1">Multi-pass membrane protein</topology>
    </subcellularLocation>
</comment>
<dbReference type="AlphaFoldDB" id="B5L409"/>
<organism evidence="8">
    <name type="scientific">Shigella dysenteriae</name>
    <dbReference type="NCBI Taxonomy" id="622"/>
    <lineage>
        <taxon>Bacteria</taxon>
        <taxon>Pseudomonadati</taxon>
        <taxon>Pseudomonadota</taxon>
        <taxon>Gammaproteobacteria</taxon>
        <taxon>Enterobacterales</taxon>
        <taxon>Enterobacteriaceae</taxon>
        <taxon>Shigella</taxon>
    </lineage>
</organism>
<keyword evidence="5 7" id="KW-0472">Membrane</keyword>
<accession>B5L409</accession>
<feature type="transmembrane region" description="Helical" evidence="7">
    <location>
        <begin position="339"/>
        <end position="361"/>
    </location>
</feature>
<proteinExistence type="predicted"/>
<dbReference type="PANTHER" id="PTHR30250">
    <property type="entry name" value="PST FAMILY PREDICTED COLANIC ACID TRANSPORTER"/>
    <property type="match status" value="1"/>
</dbReference>
<keyword evidence="4 7" id="KW-1133">Transmembrane helix</keyword>
<dbReference type="InterPro" id="IPR050833">
    <property type="entry name" value="Poly_Biosynth_Transport"/>
</dbReference>
<dbReference type="GO" id="GO:0005886">
    <property type="term" value="C:plasma membrane"/>
    <property type="evidence" value="ECO:0007669"/>
    <property type="project" value="UniProtKB-SubCell"/>
</dbReference>
<keyword evidence="2" id="KW-1003">Cell membrane</keyword>
<evidence type="ECO:0000256" key="6">
    <source>
        <dbReference type="ARBA" id="ARBA00049738"/>
    </source>
</evidence>
<dbReference type="InterPro" id="IPR002797">
    <property type="entry name" value="Polysacc_synth"/>
</dbReference>
<evidence type="ECO:0000313" key="8">
    <source>
        <dbReference type="EMBL" id="ACD37093.1"/>
    </source>
</evidence>
<feature type="transmembrane region" description="Helical" evidence="7">
    <location>
        <begin position="221"/>
        <end position="241"/>
    </location>
</feature>
<feature type="transmembrane region" description="Helical" evidence="7">
    <location>
        <begin position="368"/>
        <end position="388"/>
    </location>
</feature>
<feature type="transmembrane region" description="Helical" evidence="7">
    <location>
        <begin position="394"/>
        <end position="413"/>
    </location>
</feature>
<dbReference type="Pfam" id="PF01943">
    <property type="entry name" value="Polysacc_synt"/>
    <property type="match status" value="1"/>
</dbReference>
<dbReference type="PANTHER" id="PTHR30250:SF11">
    <property type="entry name" value="O-ANTIGEN TRANSPORTER-RELATED"/>
    <property type="match status" value="1"/>
</dbReference>
<feature type="transmembrane region" description="Helical" evidence="7">
    <location>
        <begin position="27"/>
        <end position="48"/>
    </location>
</feature>
<evidence type="ECO:0000256" key="5">
    <source>
        <dbReference type="ARBA" id="ARBA00023136"/>
    </source>
</evidence>
<protein>
    <recommendedName>
        <fullName evidence="6">Putative O-antigen transporter</fullName>
    </recommendedName>
</protein>
<name>B5L409_SHIDY</name>
<evidence type="ECO:0000256" key="3">
    <source>
        <dbReference type="ARBA" id="ARBA00022692"/>
    </source>
</evidence>
<feature type="transmembrane region" description="Helical" evidence="7">
    <location>
        <begin position="189"/>
        <end position="209"/>
    </location>
</feature>
<evidence type="ECO:0000256" key="2">
    <source>
        <dbReference type="ARBA" id="ARBA00022475"/>
    </source>
</evidence>
<evidence type="ECO:0000256" key="4">
    <source>
        <dbReference type="ARBA" id="ARBA00022989"/>
    </source>
</evidence>
<reference evidence="8" key="1">
    <citation type="journal article" date="2008" name="FEMS Microbiol. Rev.">
        <title>Structure and genetics of Shigella O antigens.</title>
        <authorList>
            <person name="Liu B."/>
            <person name="Knirel Y.A."/>
            <person name="Feng L."/>
            <person name="Perepelov A.V."/>
            <person name="Senchenkova S.N."/>
            <person name="Wang Q."/>
            <person name="Reeves P.R."/>
            <person name="Wang L."/>
        </authorList>
    </citation>
    <scope>NUCLEOTIDE SEQUENCE</scope>
</reference>
<sequence length="424" mass="48886">MLDILRIQEKYFMKFTLKKTNIQNRNVVIYLISDLLAKALPFLFIPVLTKYLTPEQYGNIALFNIGVETFLIIIIMGGNSYYKIEYPKFKDPILSLYIIIYNVTLLFLVFFILSIVICFFYERIYIIDVLPLILLCAYFQSLFYLYISYYQCNEKALVVGMVNLFFSLSSSLLMILFLVEFKQAESSRYWSLLGGLIASVLLLGSILANKSNRKYKLVNKIDFELIKFGVGVFPHAVSWWARSGMERLLIGWFLSVSTLGIYSLAMQLTSIMPLFCNAINQALMPRIVRCLNDNKIEETKKILVKSSLIVAIACVFSSVVMPLSLGYVLNDRYHEALEYLPYMILSFVFQGVIIIYTNVLYFYKQVKYLSVATFGTSCVHLLLSMLLIKINLNVYSVIISSVITFLFASIVLVRKAYQIMSERY</sequence>
<feature type="transmembrane region" description="Helical" evidence="7">
    <location>
        <begin position="157"/>
        <end position="177"/>
    </location>
</feature>
<dbReference type="EMBL" id="EU296414">
    <property type="protein sequence ID" value="ACD37093.1"/>
    <property type="molecule type" value="Genomic_DNA"/>
</dbReference>